<dbReference type="InterPro" id="IPR007050">
    <property type="entry name" value="HTH_bacterioopsin"/>
</dbReference>
<dbReference type="GeneID" id="56036111"/>
<evidence type="ECO:0000313" key="5">
    <source>
        <dbReference type="EMBL" id="QLG60510.1"/>
    </source>
</evidence>
<feature type="domain" description="HTH bat-type" evidence="3">
    <location>
        <begin position="156"/>
        <end position="205"/>
    </location>
</feature>
<name>A0A7D5L8K0_9EURY</name>
<evidence type="ECO:0000256" key="2">
    <source>
        <dbReference type="ARBA" id="ARBA00023163"/>
    </source>
</evidence>
<gene>
    <name evidence="5" type="ORF">HUG12_01590</name>
</gene>
<protein>
    <submittedName>
        <fullName evidence="5">Helix-turn-helix domain-containing protein</fullName>
    </submittedName>
</protein>
<reference evidence="5 6" key="1">
    <citation type="submission" date="2020-06" db="EMBL/GenBank/DDBJ databases">
        <title>NJ-3-1, isolated from saline soil.</title>
        <authorList>
            <person name="Cui H.L."/>
            <person name="Shi X."/>
        </authorList>
    </citation>
    <scope>NUCLEOTIDE SEQUENCE [LARGE SCALE GENOMIC DNA]</scope>
    <source>
        <strain evidence="5 6">NJ-3-1</strain>
    </source>
</reference>
<sequence length="216" mass="23887">MSLIAVGDVSHPDLALTPTIRACPEASITVIPQSATDPRTGMFFFLVEDADESFDAALEDDHTVSEWSHVSSSDSARIYRMRHGPGTKLVSPKTVELGGLTLESTSTSHGWRIRLQFPDRETLAELWEYCEEEGISFDLAQMYRREGWTEGRPTNLTSAQRTALVTAYEEGYFDEPRGASLSDVAELLDISPTAVGGRIRRGSAELVETMLIEDED</sequence>
<evidence type="ECO:0000313" key="6">
    <source>
        <dbReference type="Proteomes" id="UP000509626"/>
    </source>
</evidence>
<dbReference type="InterPro" id="IPR013324">
    <property type="entry name" value="RNA_pol_sigma_r3/r4-like"/>
</dbReference>
<dbReference type="OrthoDB" id="202021at2157"/>
<dbReference type="AlphaFoldDB" id="A0A7D5L8K0"/>
<dbReference type="SUPFAM" id="SSF88659">
    <property type="entry name" value="Sigma3 and sigma4 domains of RNA polymerase sigma factors"/>
    <property type="match status" value="1"/>
</dbReference>
<evidence type="ECO:0000259" key="3">
    <source>
        <dbReference type="Pfam" id="PF04967"/>
    </source>
</evidence>
<keyword evidence="2" id="KW-0804">Transcription</keyword>
<evidence type="ECO:0000256" key="1">
    <source>
        <dbReference type="ARBA" id="ARBA00023015"/>
    </source>
</evidence>
<dbReference type="InterPro" id="IPR036388">
    <property type="entry name" value="WH-like_DNA-bd_sf"/>
</dbReference>
<dbReference type="Pfam" id="PF04967">
    <property type="entry name" value="HTH_10"/>
    <property type="match status" value="1"/>
</dbReference>
<keyword evidence="1" id="KW-0805">Transcription regulation</keyword>
<dbReference type="KEGG" id="halu:HUG12_01590"/>
<accession>A0A7D5L8K0</accession>
<proteinExistence type="predicted"/>
<evidence type="ECO:0000259" key="4">
    <source>
        <dbReference type="Pfam" id="PF15915"/>
    </source>
</evidence>
<dbReference type="PANTHER" id="PTHR34236">
    <property type="entry name" value="DIMETHYL SULFOXIDE REDUCTASE TRANSCRIPTIONAL ACTIVATOR"/>
    <property type="match status" value="1"/>
</dbReference>
<organism evidence="5 6">
    <name type="scientific">Halorarum salinum</name>
    <dbReference type="NCBI Taxonomy" id="2743089"/>
    <lineage>
        <taxon>Archaea</taxon>
        <taxon>Methanobacteriati</taxon>
        <taxon>Methanobacteriota</taxon>
        <taxon>Stenosarchaea group</taxon>
        <taxon>Halobacteria</taxon>
        <taxon>Halobacteriales</taxon>
        <taxon>Haloferacaceae</taxon>
        <taxon>Halorarum</taxon>
    </lineage>
</organism>
<dbReference type="RefSeq" id="WP_179267096.1">
    <property type="nucleotide sequence ID" value="NZ_CP058579.1"/>
</dbReference>
<dbReference type="EMBL" id="CP058579">
    <property type="protein sequence ID" value="QLG60510.1"/>
    <property type="molecule type" value="Genomic_DNA"/>
</dbReference>
<dbReference type="Pfam" id="PF15915">
    <property type="entry name" value="BAT"/>
    <property type="match status" value="1"/>
</dbReference>
<feature type="domain" description="Bacterioopsin transcriptional activator GAF and HTH associated" evidence="4">
    <location>
        <begin position="39"/>
        <end position="146"/>
    </location>
</feature>
<dbReference type="Gene3D" id="1.10.10.10">
    <property type="entry name" value="Winged helix-like DNA-binding domain superfamily/Winged helix DNA-binding domain"/>
    <property type="match status" value="1"/>
</dbReference>
<dbReference type="PANTHER" id="PTHR34236:SF1">
    <property type="entry name" value="DIMETHYL SULFOXIDE REDUCTASE TRANSCRIPTIONAL ACTIVATOR"/>
    <property type="match status" value="1"/>
</dbReference>
<dbReference type="InterPro" id="IPR031803">
    <property type="entry name" value="BAT_GAF/HTH-assoc"/>
</dbReference>
<dbReference type="Proteomes" id="UP000509626">
    <property type="component" value="Chromosome"/>
</dbReference>
<keyword evidence="6" id="KW-1185">Reference proteome</keyword>